<comment type="similarity">
    <text evidence="1">Belongs to the anaerobic coproporphyrinogen-III oxidase family. HemW subfamily.</text>
</comment>
<dbReference type="InterPro" id="IPR006638">
    <property type="entry name" value="Elp3/MiaA/NifB-like_rSAM"/>
</dbReference>
<dbReference type="SMART" id="SM00729">
    <property type="entry name" value="Elp3"/>
    <property type="match status" value="1"/>
</dbReference>
<keyword evidence="3" id="KW-0004">4Fe-4S</keyword>
<comment type="subcellular location">
    <subcellularLocation>
        <location evidence="3">Cytoplasm</location>
    </subcellularLocation>
</comment>
<dbReference type="Proteomes" id="UP000244016">
    <property type="component" value="Unassembled WGS sequence"/>
</dbReference>
<accession>A0A2T5G4K0</accession>
<protein>
    <recommendedName>
        <fullName evidence="2 3">Heme chaperone HemW</fullName>
    </recommendedName>
</protein>
<evidence type="ECO:0000259" key="4">
    <source>
        <dbReference type="PROSITE" id="PS51918"/>
    </source>
</evidence>
<keyword evidence="3" id="KW-0408">Iron</keyword>
<gene>
    <name evidence="5" type="ORF">BLITH_0557</name>
</gene>
<dbReference type="AlphaFoldDB" id="A0A2T5G4K0"/>
<reference evidence="5 6" key="1">
    <citation type="submission" date="2017-08" db="EMBL/GenBank/DDBJ databases">
        <title>Burning lignite coal seam in the remote Altai Mountains harbors a hydrogen-driven thermophilic microbial community.</title>
        <authorList>
            <person name="Kadnikov V.V."/>
            <person name="Mardanov A.V."/>
            <person name="Ivasenko D."/>
            <person name="Beletsky A.V."/>
            <person name="Karnachuk O.V."/>
            <person name="Ravin N.V."/>
        </authorList>
    </citation>
    <scope>NUCLEOTIDE SEQUENCE [LARGE SCALE GENOMIC DNA]</scope>
    <source>
        <strain evidence="5">AL31</strain>
    </source>
</reference>
<keyword evidence="3" id="KW-0411">Iron-sulfur</keyword>
<evidence type="ECO:0000256" key="1">
    <source>
        <dbReference type="ARBA" id="ARBA00006100"/>
    </source>
</evidence>
<dbReference type="InterPro" id="IPR023404">
    <property type="entry name" value="rSAM_horseshoe"/>
</dbReference>
<dbReference type="SFLD" id="SFLDG01082">
    <property type="entry name" value="B12-binding_domain_containing"/>
    <property type="match status" value="1"/>
</dbReference>
<dbReference type="NCBIfam" id="TIGR00539">
    <property type="entry name" value="hemN_rel"/>
    <property type="match status" value="1"/>
</dbReference>
<dbReference type="GO" id="GO:0004109">
    <property type="term" value="F:coproporphyrinogen oxidase activity"/>
    <property type="evidence" value="ECO:0007669"/>
    <property type="project" value="InterPro"/>
</dbReference>
<dbReference type="PANTHER" id="PTHR13932">
    <property type="entry name" value="COPROPORPHYRINIGEN III OXIDASE"/>
    <property type="match status" value="1"/>
</dbReference>
<dbReference type="SFLD" id="SFLDS00029">
    <property type="entry name" value="Radical_SAM"/>
    <property type="match status" value="1"/>
</dbReference>
<dbReference type="InterPro" id="IPR010723">
    <property type="entry name" value="HemN_C"/>
</dbReference>
<dbReference type="Pfam" id="PF04055">
    <property type="entry name" value="Radical_SAM"/>
    <property type="match status" value="1"/>
</dbReference>
<dbReference type="InterPro" id="IPR004559">
    <property type="entry name" value="HemW-like"/>
</dbReference>
<dbReference type="Gene3D" id="3.80.30.20">
    <property type="entry name" value="tm_1862 like domain"/>
    <property type="match status" value="1"/>
</dbReference>
<dbReference type="SFLD" id="SFLDF00562">
    <property type="entry name" value="HemN-like__clustered_with_heat"/>
    <property type="match status" value="1"/>
</dbReference>
<dbReference type="Pfam" id="PF06969">
    <property type="entry name" value="HemN_C"/>
    <property type="match status" value="1"/>
</dbReference>
<dbReference type="SUPFAM" id="SSF102114">
    <property type="entry name" value="Radical SAM enzymes"/>
    <property type="match status" value="1"/>
</dbReference>
<dbReference type="PANTHER" id="PTHR13932:SF5">
    <property type="entry name" value="RADICAL S-ADENOSYL METHIONINE DOMAIN-CONTAINING PROTEIN 1, MITOCHONDRIAL"/>
    <property type="match status" value="1"/>
</dbReference>
<dbReference type="GO" id="GO:0051539">
    <property type="term" value="F:4 iron, 4 sulfur cluster binding"/>
    <property type="evidence" value="ECO:0007669"/>
    <property type="project" value="UniProtKB-UniRule"/>
</dbReference>
<comment type="caution">
    <text evidence="5">The sequence shown here is derived from an EMBL/GenBank/DDBJ whole genome shotgun (WGS) entry which is preliminary data.</text>
</comment>
<dbReference type="InterPro" id="IPR034505">
    <property type="entry name" value="Coproporphyrinogen-III_oxidase"/>
</dbReference>
<name>A0A2T5G4K0_9BACL</name>
<keyword evidence="3" id="KW-0963">Cytoplasm</keyword>
<comment type="function">
    <text evidence="3">Probably acts as a heme chaperone, transferring heme to an unknown acceptor. Binds one molecule of heme per monomer, possibly covalently. Binds 1 [4Fe-4S] cluster. The cluster is coordinated with 3 cysteines and an exchangeable S-adenosyl-L-methionine.</text>
</comment>
<dbReference type="EMBL" id="PEBW01000007">
    <property type="protein sequence ID" value="PTQ51127.1"/>
    <property type="molecule type" value="Genomic_DNA"/>
</dbReference>
<dbReference type="InterPro" id="IPR058240">
    <property type="entry name" value="rSAM_sf"/>
</dbReference>
<dbReference type="SFLD" id="SFLDG01065">
    <property type="entry name" value="anaerobic_coproporphyrinogen-I"/>
    <property type="match status" value="1"/>
</dbReference>
<evidence type="ECO:0000256" key="2">
    <source>
        <dbReference type="ARBA" id="ARBA00017228"/>
    </source>
</evidence>
<proteinExistence type="inferred from homology"/>
<dbReference type="SFLD" id="SFLDF00288">
    <property type="entry name" value="HemN-like__clustered_with_nucl"/>
    <property type="match status" value="1"/>
</dbReference>
<dbReference type="InterPro" id="IPR007197">
    <property type="entry name" value="rSAM"/>
</dbReference>
<keyword evidence="3" id="KW-0143">Chaperone</keyword>
<dbReference type="GO" id="GO:0005737">
    <property type="term" value="C:cytoplasm"/>
    <property type="evidence" value="ECO:0007669"/>
    <property type="project" value="UniProtKB-SubCell"/>
</dbReference>
<evidence type="ECO:0000256" key="3">
    <source>
        <dbReference type="RuleBase" id="RU364116"/>
    </source>
</evidence>
<sequence>MTGATGSPSEGSAPFVHPEPARALYVHVPFCRARCAFCDFPVVSGRTEHLHGPYVDALLQELELLFSLFPPDPSRPLRTLYVGGGTPSFLARAEWERLAEGLERVAPGGLASFEEWTVELNPEDAEADLLRMLRSFGVTRVSIGVQSFDDALLAALGRVHDAARAVHAVELAAGLGFPHISLDLMYGLPSQTISAWLRDVERALDLPVDHISAYALGVEPGTRFFGELRRGRIALPEDDVVAEMYERFAERAQARGFRRYEVSNFARPGGESRHNLAYWRYEPYYAAGLGAHGFLRGIRTANSRHLHTYLRRLAPDSGPDLPWVEVRSISRAEAMGEFAFLGLRLAEGVDFERFRRLFGVPFSDVFAPTLARLTEAGVLSVRDGRAYVEERWVYVQNTFLSDFLLA</sequence>
<keyword evidence="3" id="KW-0479">Metal-binding</keyword>
<dbReference type="GO" id="GO:0006779">
    <property type="term" value="P:porphyrin-containing compound biosynthetic process"/>
    <property type="evidence" value="ECO:0007669"/>
    <property type="project" value="InterPro"/>
</dbReference>
<evidence type="ECO:0000313" key="5">
    <source>
        <dbReference type="EMBL" id="PTQ51127.1"/>
    </source>
</evidence>
<dbReference type="PROSITE" id="PS51918">
    <property type="entry name" value="RADICAL_SAM"/>
    <property type="match status" value="1"/>
</dbReference>
<evidence type="ECO:0000313" key="6">
    <source>
        <dbReference type="Proteomes" id="UP000244016"/>
    </source>
</evidence>
<organism evidence="5 6">
    <name type="scientific">Brockia lithotrophica</name>
    <dbReference type="NCBI Taxonomy" id="933949"/>
    <lineage>
        <taxon>Bacteria</taxon>
        <taxon>Bacillati</taxon>
        <taxon>Bacillota</taxon>
        <taxon>Bacilli</taxon>
        <taxon>Bacillales</taxon>
        <taxon>Bacillales Family X. Incertae Sedis</taxon>
        <taxon>Brockia</taxon>
    </lineage>
</organism>
<keyword evidence="3" id="KW-0949">S-adenosyl-L-methionine</keyword>
<dbReference type="GO" id="GO:0046872">
    <property type="term" value="F:metal ion binding"/>
    <property type="evidence" value="ECO:0007669"/>
    <property type="project" value="UniProtKB-UniRule"/>
</dbReference>
<keyword evidence="3" id="KW-0349">Heme</keyword>
<dbReference type="CDD" id="cd01335">
    <property type="entry name" value="Radical_SAM"/>
    <property type="match status" value="1"/>
</dbReference>
<feature type="domain" description="Radical SAM core" evidence="4">
    <location>
        <begin position="16"/>
        <end position="258"/>
    </location>
</feature>